<feature type="repeat" description="ANK" evidence="14">
    <location>
        <begin position="149"/>
        <end position="181"/>
    </location>
</feature>
<dbReference type="InterPro" id="IPR001660">
    <property type="entry name" value="SAM"/>
</dbReference>
<accession>A0A6J0HFA5</accession>
<keyword evidence="16" id="KW-1185">Reference proteome</keyword>
<dbReference type="PANTHER" id="PTHR24157:SF3">
    <property type="entry name" value="ANKYRIN REPEAT, SAM AND BASIC LEUCINE ZIPPER DOMAIN-CONTAINING PROTEIN 1"/>
    <property type="match status" value="1"/>
</dbReference>
<feature type="repeat" description="ANK" evidence="14">
    <location>
        <begin position="79"/>
        <end position="105"/>
    </location>
</feature>
<organism evidence="16 17">
    <name type="scientific">Lepidothrix coronata</name>
    <name type="common">blue-crowned manakin</name>
    <dbReference type="NCBI Taxonomy" id="321398"/>
    <lineage>
        <taxon>Eukaryota</taxon>
        <taxon>Metazoa</taxon>
        <taxon>Chordata</taxon>
        <taxon>Craniata</taxon>
        <taxon>Vertebrata</taxon>
        <taxon>Euteleostomi</taxon>
        <taxon>Archelosauria</taxon>
        <taxon>Archosauria</taxon>
        <taxon>Dinosauria</taxon>
        <taxon>Saurischia</taxon>
        <taxon>Theropoda</taxon>
        <taxon>Coelurosauria</taxon>
        <taxon>Aves</taxon>
        <taxon>Neognathae</taxon>
        <taxon>Neoaves</taxon>
        <taxon>Telluraves</taxon>
        <taxon>Australaves</taxon>
        <taxon>Passeriformes</taxon>
        <taxon>Pipridae</taxon>
        <taxon>Lepidothrix</taxon>
    </lineage>
</organism>
<dbReference type="SUPFAM" id="SSF47769">
    <property type="entry name" value="SAM/Pointed domain"/>
    <property type="match status" value="1"/>
</dbReference>
<evidence type="ECO:0000259" key="15">
    <source>
        <dbReference type="PROSITE" id="PS50105"/>
    </source>
</evidence>
<keyword evidence="9" id="KW-0744">Spermatogenesis</keyword>
<evidence type="ECO:0000256" key="2">
    <source>
        <dbReference type="ARBA" id="ARBA00011479"/>
    </source>
</evidence>
<dbReference type="Gene3D" id="1.25.40.20">
    <property type="entry name" value="Ankyrin repeat-containing domain"/>
    <property type="match status" value="2"/>
</dbReference>
<dbReference type="PROSITE" id="PS50088">
    <property type="entry name" value="ANK_REPEAT"/>
    <property type="match status" value="3"/>
</dbReference>
<keyword evidence="8" id="KW-0221">Differentiation</keyword>
<dbReference type="GO" id="GO:0007283">
    <property type="term" value="P:spermatogenesis"/>
    <property type="evidence" value="ECO:0007669"/>
    <property type="project" value="UniProtKB-KW"/>
</dbReference>
<dbReference type="OrthoDB" id="439236at2759"/>
<feature type="repeat" description="ANK" evidence="14">
    <location>
        <begin position="182"/>
        <end position="214"/>
    </location>
</feature>
<keyword evidence="11" id="KW-0943">RNA-mediated gene silencing</keyword>
<gene>
    <name evidence="17" type="primary">ASZ1</name>
</gene>
<evidence type="ECO:0000256" key="3">
    <source>
        <dbReference type="ARBA" id="ARBA00020117"/>
    </source>
</evidence>
<dbReference type="PROSITE" id="PS50105">
    <property type="entry name" value="SAM_DOMAIN"/>
    <property type="match status" value="1"/>
</dbReference>
<dbReference type="SMART" id="SM00248">
    <property type="entry name" value="ANK"/>
    <property type="match status" value="5"/>
</dbReference>
<evidence type="ECO:0000256" key="9">
    <source>
        <dbReference type="ARBA" id="ARBA00022871"/>
    </source>
</evidence>
<evidence type="ECO:0000256" key="13">
    <source>
        <dbReference type="ARBA" id="ARBA00030354"/>
    </source>
</evidence>
<dbReference type="CDD" id="cd09521">
    <property type="entry name" value="SAM_ASZ1"/>
    <property type="match status" value="1"/>
</dbReference>
<dbReference type="Gene3D" id="1.10.150.50">
    <property type="entry name" value="Transcription Factor, Ets-1"/>
    <property type="match status" value="1"/>
</dbReference>
<dbReference type="GO" id="GO:0051321">
    <property type="term" value="P:meiotic cell cycle"/>
    <property type="evidence" value="ECO:0007669"/>
    <property type="project" value="UniProtKB-KW"/>
</dbReference>
<comment type="subcellular location">
    <subcellularLocation>
        <location evidence="1">Cytoplasm</location>
    </subcellularLocation>
</comment>
<dbReference type="PROSITE" id="PS50297">
    <property type="entry name" value="ANK_REP_REGION"/>
    <property type="match status" value="3"/>
</dbReference>
<comment type="subunit">
    <text evidence="2">Interacts with DDX4, PIWIL1, RANBP9 and TDRD1.</text>
</comment>
<proteinExistence type="predicted"/>
<dbReference type="CTD" id="136991"/>
<keyword evidence="7" id="KW-0677">Repeat</keyword>
<evidence type="ECO:0000313" key="16">
    <source>
        <dbReference type="Proteomes" id="UP000504624"/>
    </source>
</evidence>
<name>A0A6J0HFA5_9PASS</name>
<evidence type="ECO:0000256" key="4">
    <source>
        <dbReference type="ARBA" id="ARBA00022473"/>
    </source>
</evidence>
<evidence type="ECO:0000256" key="8">
    <source>
        <dbReference type="ARBA" id="ARBA00022782"/>
    </source>
</evidence>
<feature type="domain" description="SAM" evidence="15">
    <location>
        <begin position="271"/>
        <end position="334"/>
    </location>
</feature>
<dbReference type="GO" id="GO:0030154">
    <property type="term" value="P:cell differentiation"/>
    <property type="evidence" value="ECO:0007669"/>
    <property type="project" value="UniProtKB-KW"/>
</dbReference>
<keyword evidence="10 14" id="KW-0040">ANK repeat</keyword>
<keyword evidence="6" id="KW-0597">Phosphoprotein</keyword>
<dbReference type="Pfam" id="PF07647">
    <property type="entry name" value="SAM_2"/>
    <property type="match status" value="1"/>
</dbReference>
<dbReference type="SMART" id="SM00454">
    <property type="entry name" value="SAM"/>
    <property type="match status" value="1"/>
</dbReference>
<dbReference type="InterPro" id="IPR042650">
    <property type="entry name" value="Asz1_SAM"/>
</dbReference>
<dbReference type="Pfam" id="PF12796">
    <property type="entry name" value="Ank_2"/>
    <property type="match status" value="1"/>
</dbReference>
<dbReference type="InterPro" id="IPR002110">
    <property type="entry name" value="Ankyrin_rpt"/>
</dbReference>
<evidence type="ECO:0000256" key="11">
    <source>
        <dbReference type="ARBA" id="ARBA00023158"/>
    </source>
</evidence>
<evidence type="ECO:0000256" key="14">
    <source>
        <dbReference type="PROSITE-ProRule" id="PRU00023"/>
    </source>
</evidence>
<evidence type="ECO:0000313" key="17">
    <source>
        <dbReference type="RefSeq" id="XP_017673293.1"/>
    </source>
</evidence>
<dbReference type="RefSeq" id="XP_017673293.1">
    <property type="nucleotide sequence ID" value="XM_017817804.1"/>
</dbReference>
<keyword evidence="5" id="KW-0963">Cytoplasm</keyword>
<dbReference type="GO" id="GO:0071546">
    <property type="term" value="C:pi-body"/>
    <property type="evidence" value="ECO:0007669"/>
    <property type="project" value="TreeGrafter"/>
</dbReference>
<dbReference type="GO" id="GO:0031047">
    <property type="term" value="P:regulatory ncRNA-mediated gene silencing"/>
    <property type="evidence" value="ECO:0007669"/>
    <property type="project" value="UniProtKB-KW"/>
</dbReference>
<sequence>MAALLCGSRVVAGGDEDSDSDSDDGGWDIGIVRQEPQQLDQMLQADKNEALKKALFRGDVSLIEELLNSGISIETSFQFGWTPLMCAASVANFAVVRLLLDRGANACFEIDKYTVLMAACTAQASEENILKTVELLLSRNADPNLTCRKKMTALMYAARKGYARVVALLVACGSHINAQDENGYSALIWAAQHGHRSVILKLLELGADKNLQTKDEKTAAELAKINKHTEIFSLLSLAANHLQGRYHKTVEQEAICKFLTAIPDHRVGSYSLFDDMEVFLHGLGLEHIRGLLKEQDITLRELLIMQKDDLIQIGITNPGDQEKLLGAINELQVDEKRIEDFSEILKLELSEDEFYKFLQKLNKECSKLIVPVQTMNKHFLKNSHKMVLQWAPTETYIELCKDLVCSVKNLGEEVAKLKDLLVKHEQKNEPNQVKLPKKAATLEKRLVKMGGVSLSMQGKSYRVMRLEEKRTSVGIFFLFCSPFWVRGDKLYSPPPSASRSGSEHTISLNK</sequence>
<keyword evidence="12" id="KW-0469">Meiosis</keyword>
<evidence type="ECO:0000256" key="10">
    <source>
        <dbReference type="ARBA" id="ARBA00023043"/>
    </source>
</evidence>
<evidence type="ECO:0000256" key="12">
    <source>
        <dbReference type="ARBA" id="ARBA00023254"/>
    </source>
</evidence>
<dbReference type="PANTHER" id="PTHR24157">
    <property type="entry name" value="ANKYRIN REPEAT, SAM AND BASIC LEUCINE ZIPPER DOMAIN-CONTAINING PROTEIN 1"/>
    <property type="match status" value="1"/>
</dbReference>
<dbReference type="InterPro" id="IPR013761">
    <property type="entry name" value="SAM/pointed_sf"/>
</dbReference>
<dbReference type="SUPFAM" id="SSF48403">
    <property type="entry name" value="Ankyrin repeat"/>
    <property type="match status" value="1"/>
</dbReference>
<dbReference type="GeneID" id="108498740"/>
<evidence type="ECO:0000256" key="7">
    <source>
        <dbReference type="ARBA" id="ARBA00022737"/>
    </source>
</evidence>
<reference evidence="17" key="1">
    <citation type="submission" date="2025-08" db="UniProtKB">
        <authorList>
            <consortium name="RefSeq"/>
        </authorList>
    </citation>
    <scope>IDENTIFICATION</scope>
</reference>
<protein>
    <recommendedName>
        <fullName evidence="3">Ankyrin repeat, SAM and basic leucine zipper domain-containing protein 1</fullName>
    </recommendedName>
    <alternativeName>
        <fullName evidence="13">Germ cell-specific ankyrin, SAM and basic leucine zipper domain-containing protein</fullName>
    </alternativeName>
</protein>
<dbReference type="Pfam" id="PF00023">
    <property type="entry name" value="Ank"/>
    <property type="match status" value="1"/>
</dbReference>
<dbReference type="Proteomes" id="UP000504624">
    <property type="component" value="Unplaced"/>
</dbReference>
<keyword evidence="4" id="KW-0217">Developmental protein</keyword>
<dbReference type="InterPro" id="IPR036770">
    <property type="entry name" value="Ankyrin_rpt-contain_sf"/>
</dbReference>
<dbReference type="AlphaFoldDB" id="A0A6J0HFA5"/>
<evidence type="ECO:0000256" key="5">
    <source>
        <dbReference type="ARBA" id="ARBA00022490"/>
    </source>
</evidence>
<evidence type="ECO:0000256" key="6">
    <source>
        <dbReference type="ARBA" id="ARBA00022553"/>
    </source>
</evidence>
<evidence type="ECO:0000256" key="1">
    <source>
        <dbReference type="ARBA" id="ARBA00004496"/>
    </source>
</evidence>